<dbReference type="NCBIfam" id="TIGR03423">
    <property type="entry name" value="pbp2_mrdA"/>
    <property type="match status" value="1"/>
</dbReference>
<dbReference type="GO" id="GO:0009252">
    <property type="term" value="P:peptidoglycan biosynthetic process"/>
    <property type="evidence" value="ECO:0007669"/>
    <property type="project" value="UniProtKB-KW"/>
</dbReference>
<dbReference type="AlphaFoldDB" id="A0A2H0NBQ3"/>
<keyword evidence="7" id="KW-0378">Hydrolase</keyword>
<dbReference type="GO" id="GO:0006508">
    <property type="term" value="P:proteolysis"/>
    <property type="evidence" value="ECO:0007669"/>
    <property type="project" value="UniProtKB-KW"/>
</dbReference>
<evidence type="ECO:0000256" key="2">
    <source>
        <dbReference type="ARBA" id="ARBA00004236"/>
    </source>
</evidence>
<keyword evidence="3" id="KW-1003">Cell membrane</keyword>
<dbReference type="SUPFAM" id="SSF56519">
    <property type="entry name" value="Penicillin binding protein dimerisation domain"/>
    <property type="match status" value="1"/>
</dbReference>
<feature type="domain" description="Penicillin-binding protein dimerisation" evidence="15">
    <location>
        <begin position="94"/>
        <end position="256"/>
    </location>
</feature>
<evidence type="ECO:0000256" key="3">
    <source>
        <dbReference type="ARBA" id="ARBA00022475"/>
    </source>
</evidence>
<keyword evidence="10 13" id="KW-1133">Transmembrane helix</keyword>
<dbReference type="Gene3D" id="3.30.1390.30">
    <property type="entry name" value="Penicillin-binding protein 2a, domain 3"/>
    <property type="match status" value="1"/>
</dbReference>
<evidence type="ECO:0000256" key="1">
    <source>
        <dbReference type="ARBA" id="ARBA00004167"/>
    </source>
</evidence>
<dbReference type="GO" id="GO:0071555">
    <property type="term" value="P:cell wall organization"/>
    <property type="evidence" value="ECO:0007669"/>
    <property type="project" value="UniProtKB-KW"/>
</dbReference>
<dbReference type="SUPFAM" id="SSF56601">
    <property type="entry name" value="beta-lactamase/transpeptidase-like"/>
    <property type="match status" value="1"/>
</dbReference>
<dbReference type="GO" id="GO:0009002">
    <property type="term" value="F:serine-type D-Ala-D-Ala carboxypeptidase activity"/>
    <property type="evidence" value="ECO:0007669"/>
    <property type="project" value="InterPro"/>
</dbReference>
<accession>A0A2H0NBQ3</accession>
<dbReference type="Pfam" id="PF00905">
    <property type="entry name" value="Transpeptidase"/>
    <property type="match status" value="1"/>
</dbReference>
<proteinExistence type="predicted"/>
<evidence type="ECO:0000256" key="11">
    <source>
        <dbReference type="ARBA" id="ARBA00023136"/>
    </source>
</evidence>
<keyword evidence="6 13" id="KW-0812">Transmembrane</keyword>
<evidence type="ECO:0000256" key="8">
    <source>
        <dbReference type="ARBA" id="ARBA00022960"/>
    </source>
</evidence>
<dbReference type="InterPro" id="IPR001460">
    <property type="entry name" value="PCN-bd_Tpept"/>
</dbReference>
<dbReference type="InterPro" id="IPR050515">
    <property type="entry name" value="Beta-lactam/transpept"/>
</dbReference>
<organism evidence="16 17">
    <name type="scientific">Candidatus Komeilibacteria bacterium CG11_big_fil_rev_8_21_14_0_20_36_20</name>
    <dbReference type="NCBI Taxonomy" id="1974477"/>
    <lineage>
        <taxon>Bacteria</taxon>
        <taxon>Candidatus Komeiliibacteriota</taxon>
    </lineage>
</organism>
<sequence length="633" mass="70691">MKSNPFKIQEGSVGDAKVAGFVSDRDSGNYLDLEAAGKSQYLGKFFDSRRSVNLSMVFLFLLLTLFIRAVYLQVIRGDNFRNIAEGNRIRSDIIPSNRGLIYDRFGNLLVKNESYFFLYLTSDLLPEDELTKEKLFDDLANVLKINKDEIKERINTNNVNGEVLIYENLEYEQAIQLMIMSEDNLSIKVTHEPRRQYFAELGLSHILGYLGAVTEDDLEDGKYQSHDRLGKSGIELIYEDVLKGRDGIRHVEVDALYRDKNIVSMTEPIDGSDIVLTIDAQAQKKLAEIMDDNSVRYNKPKMAAVVLDAKDGGVLAMNSLPTFDNNIFTTVLNQDDYQKIISDPNAPLLNRAMSGTYPLGSIFKTVVGSAALEEGLINASFTVRSTGGVTVGNNFFPDWRPGGHGLTNIYWAIADSVNTFFYSIGGGNNQWLNVGLGVDKMMDYAKKFGLGKETGIDLNMESAGFLPSKEWKEKTYGERWYLGDTYNLSIGQGYLLATPLQAAVLMSYFANNGQVYQPHLIRQTEEDKIIEDFDPQLALTNIISSDNLNIIRQGLRETVARGTAQSLQSVPVKVAAKTGTAQFNNNKSPHSWLAAFAPYDDAKIVITVMVEEGGDIGLAVTIAREFMEWYFSQ</sequence>
<dbReference type="GO" id="GO:0005886">
    <property type="term" value="C:plasma membrane"/>
    <property type="evidence" value="ECO:0007669"/>
    <property type="project" value="UniProtKB-SubCell"/>
</dbReference>
<dbReference type="GO" id="GO:0071972">
    <property type="term" value="F:peptidoglycan L,D-transpeptidase activity"/>
    <property type="evidence" value="ECO:0007669"/>
    <property type="project" value="TreeGrafter"/>
</dbReference>
<evidence type="ECO:0000256" key="5">
    <source>
        <dbReference type="ARBA" id="ARBA00022670"/>
    </source>
</evidence>
<evidence type="ECO:0000256" key="4">
    <source>
        <dbReference type="ARBA" id="ARBA00022519"/>
    </source>
</evidence>
<evidence type="ECO:0000259" key="14">
    <source>
        <dbReference type="Pfam" id="PF00905"/>
    </source>
</evidence>
<evidence type="ECO:0000256" key="12">
    <source>
        <dbReference type="ARBA" id="ARBA00023316"/>
    </source>
</evidence>
<keyword evidence="11 13" id="KW-0472">Membrane</keyword>
<dbReference type="PANTHER" id="PTHR30627">
    <property type="entry name" value="PEPTIDOGLYCAN D,D-TRANSPEPTIDASE"/>
    <property type="match status" value="1"/>
</dbReference>
<evidence type="ECO:0000256" key="10">
    <source>
        <dbReference type="ARBA" id="ARBA00022989"/>
    </source>
</evidence>
<dbReference type="InterPro" id="IPR036138">
    <property type="entry name" value="PBP_dimer_sf"/>
</dbReference>
<dbReference type="InterPro" id="IPR005311">
    <property type="entry name" value="PBP_dimer"/>
</dbReference>
<dbReference type="Proteomes" id="UP000230564">
    <property type="component" value="Unassembled WGS sequence"/>
</dbReference>
<comment type="subcellular location">
    <subcellularLocation>
        <location evidence="2">Cell membrane</location>
    </subcellularLocation>
    <subcellularLocation>
        <location evidence="1">Membrane</location>
        <topology evidence="1">Single-pass membrane protein</topology>
    </subcellularLocation>
</comment>
<dbReference type="Pfam" id="PF03717">
    <property type="entry name" value="PBP_dimer"/>
    <property type="match status" value="1"/>
</dbReference>
<keyword evidence="4" id="KW-0997">Cell inner membrane</keyword>
<reference evidence="16 17" key="1">
    <citation type="submission" date="2017-09" db="EMBL/GenBank/DDBJ databases">
        <title>Depth-based differentiation of microbial function through sediment-hosted aquifers and enrichment of novel symbionts in the deep terrestrial subsurface.</title>
        <authorList>
            <person name="Probst A.J."/>
            <person name="Ladd B."/>
            <person name="Jarett J.K."/>
            <person name="Geller-Mcgrath D.E."/>
            <person name="Sieber C.M."/>
            <person name="Emerson J.B."/>
            <person name="Anantharaman K."/>
            <person name="Thomas B.C."/>
            <person name="Malmstrom R."/>
            <person name="Stieglmeier M."/>
            <person name="Klingl A."/>
            <person name="Woyke T."/>
            <person name="Ryan C.M."/>
            <person name="Banfield J.F."/>
        </authorList>
    </citation>
    <scope>NUCLEOTIDE SEQUENCE [LARGE SCALE GENOMIC DNA]</scope>
    <source>
        <strain evidence="16">CG11_big_fil_rev_8_21_14_0_20_36_20</strain>
    </source>
</reference>
<gene>
    <name evidence="16" type="primary">mrdA</name>
    <name evidence="16" type="ORF">COV55_04295</name>
</gene>
<keyword evidence="8" id="KW-0133">Cell shape</keyword>
<dbReference type="GO" id="GO:0008658">
    <property type="term" value="F:penicillin binding"/>
    <property type="evidence" value="ECO:0007669"/>
    <property type="project" value="InterPro"/>
</dbReference>
<keyword evidence="5" id="KW-0645">Protease</keyword>
<feature type="domain" description="Penicillin-binding protein transpeptidase" evidence="14">
    <location>
        <begin position="302"/>
        <end position="628"/>
    </location>
</feature>
<evidence type="ECO:0000256" key="6">
    <source>
        <dbReference type="ARBA" id="ARBA00022692"/>
    </source>
</evidence>
<dbReference type="Gene3D" id="3.90.1310.10">
    <property type="entry name" value="Penicillin-binding protein 2a (Domain 2)"/>
    <property type="match status" value="1"/>
</dbReference>
<dbReference type="InterPro" id="IPR012338">
    <property type="entry name" value="Beta-lactam/transpept-like"/>
</dbReference>
<dbReference type="GO" id="GO:0008360">
    <property type="term" value="P:regulation of cell shape"/>
    <property type="evidence" value="ECO:0007669"/>
    <property type="project" value="UniProtKB-KW"/>
</dbReference>
<evidence type="ECO:0000313" key="17">
    <source>
        <dbReference type="Proteomes" id="UP000230564"/>
    </source>
</evidence>
<keyword evidence="12" id="KW-0961">Cell wall biogenesis/degradation</keyword>
<dbReference type="EMBL" id="PCWQ01000014">
    <property type="protein sequence ID" value="PIR06322.1"/>
    <property type="molecule type" value="Genomic_DNA"/>
</dbReference>
<evidence type="ECO:0000256" key="7">
    <source>
        <dbReference type="ARBA" id="ARBA00022801"/>
    </source>
</evidence>
<dbReference type="Gene3D" id="3.40.710.10">
    <property type="entry name" value="DD-peptidase/beta-lactamase superfamily"/>
    <property type="match status" value="1"/>
</dbReference>
<protein>
    <submittedName>
        <fullName evidence="16">Penicillin-binding protein 2</fullName>
    </submittedName>
</protein>
<keyword evidence="9" id="KW-0573">Peptidoglycan synthesis</keyword>
<evidence type="ECO:0000256" key="13">
    <source>
        <dbReference type="SAM" id="Phobius"/>
    </source>
</evidence>
<dbReference type="PANTHER" id="PTHR30627:SF2">
    <property type="entry name" value="PEPTIDOGLYCAN D,D-TRANSPEPTIDASE MRDA"/>
    <property type="match status" value="1"/>
</dbReference>
<name>A0A2H0NBQ3_9BACT</name>
<evidence type="ECO:0000259" key="15">
    <source>
        <dbReference type="Pfam" id="PF03717"/>
    </source>
</evidence>
<evidence type="ECO:0000256" key="9">
    <source>
        <dbReference type="ARBA" id="ARBA00022984"/>
    </source>
</evidence>
<feature type="transmembrane region" description="Helical" evidence="13">
    <location>
        <begin position="52"/>
        <end position="71"/>
    </location>
</feature>
<dbReference type="InterPro" id="IPR017790">
    <property type="entry name" value="Penicillin-binding_protein_2"/>
</dbReference>
<comment type="caution">
    <text evidence="16">The sequence shown here is derived from an EMBL/GenBank/DDBJ whole genome shotgun (WGS) entry which is preliminary data.</text>
</comment>
<evidence type="ECO:0000313" key="16">
    <source>
        <dbReference type="EMBL" id="PIR06322.1"/>
    </source>
</evidence>